<evidence type="ECO:0000313" key="1">
    <source>
        <dbReference type="EMBL" id="ODA66084.1"/>
    </source>
</evidence>
<accession>A0A1E2RV32</accession>
<dbReference type="AlphaFoldDB" id="A0A1E2RV32"/>
<proteinExistence type="predicted"/>
<name>A0A1E2RV32_9HYPH</name>
<sequence>MSDLARECAAAAMSASGIACSPGASIAAEAAATATVYRSCYGITAIAALRGVVGEFDAAQRYVRCRMAVEIATRE</sequence>
<organism evidence="1 2">
    <name type="scientific">Methyloligella halotolerans</name>
    <dbReference type="NCBI Taxonomy" id="1177755"/>
    <lineage>
        <taxon>Bacteria</taxon>
        <taxon>Pseudomonadati</taxon>
        <taxon>Pseudomonadota</taxon>
        <taxon>Alphaproteobacteria</taxon>
        <taxon>Hyphomicrobiales</taxon>
        <taxon>Hyphomicrobiaceae</taxon>
        <taxon>Methyloligella</taxon>
    </lineage>
</organism>
<comment type="caution">
    <text evidence="1">The sequence shown here is derived from an EMBL/GenBank/DDBJ whole genome shotgun (WGS) entry which is preliminary data.</text>
</comment>
<evidence type="ECO:0000313" key="2">
    <source>
        <dbReference type="Proteomes" id="UP000095087"/>
    </source>
</evidence>
<dbReference type="EMBL" id="MASI01000011">
    <property type="protein sequence ID" value="ODA66084.1"/>
    <property type="molecule type" value="Genomic_DNA"/>
</dbReference>
<gene>
    <name evidence="1" type="ORF">A7A08_03099</name>
</gene>
<keyword evidence="2" id="KW-1185">Reference proteome</keyword>
<dbReference type="Proteomes" id="UP000095087">
    <property type="component" value="Unassembled WGS sequence"/>
</dbReference>
<dbReference type="PROSITE" id="PS51257">
    <property type="entry name" value="PROKAR_LIPOPROTEIN"/>
    <property type="match status" value="1"/>
</dbReference>
<reference evidence="1 2" key="1">
    <citation type="submission" date="2016-07" db="EMBL/GenBank/DDBJ databases">
        <title>Draft genome sequence of Methyloligella halotolerans C2T (VKM B-2706T=CCUG 61687T=DSM 25045T), a halotolerant polyhydroxybutyrate accumulating methylotroph.</title>
        <authorList>
            <person name="Vasilenko O.V."/>
            <person name="Doronina N.V."/>
            <person name="Poroshina M.N."/>
            <person name="Tarlachkov S.V."/>
            <person name="Trotsenko Y.A."/>
        </authorList>
    </citation>
    <scope>NUCLEOTIDE SEQUENCE [LARGE SCALE GENOMIC DNA]</scope>
    <source>
        <strain evidence="1 2">VKM B-2706</strain>
    </source>
</reference>
<protein>
    <submittedName>
        <fullName evidence="1">Uncharacterized protein</fullName>
    </submittedName>
</protein>